<evidence type="ECO:0000313" key="4">
    <source>
        <dbReference type="EMBL" id="ELZ38747.1"/>
    </source>
</evidence>
<accession>M0DVK0</accession>
<keyword evidence="4" id="KW-0255">Endonuclease</keyword>
<comment type="caution">
    <text evidence="4">The sequence shown here is derived from an EMBL/GenBank/DDBJ whole genome shotgun (WGS) entry which is preliminary data.</text>
</comment>
<dbReference type="CDD" id="cd00085">
    <property type="entry name" value="HNHc"/>
    <property type="match status" value="1"/>
</dbReference>
<dbReference type="AlphaFoldDB" id="M0DVK0"/>
<keyword evidence="5" id="KW-1185">Reference proteome</keyword>
<evidence type="ECO:0000256" key="1">
    <source>
        <dbReference type="ARBA" id="ARBA00022722"/>
    </source>
</evidence>
<dbReference type="GO" id="GO:0016787">
    <property type="term" value="F:hydrolase activity"/>
    <property type="evidence" value="ECO:0007669"/>
    <property type="project" value="UniProtKB-KW"/>
</dbReference>
<dbReference type="STRING" id="1227484.C471_09260"/>
<keyword evidence="2" id="KW-0378">Hydrolase</keyword>
<dbReference type="PANTHER" id="PTHR41286">
    <property type="entry name" value="HNH NUCLEASE YAJD-RELATED"/>
    <property type="match status" value="1"/>
</dbReference>
<dbReference type="GO" id="GO:0005829">
    <property type="term" value="C:cytosol"/>
    <property type="evidence" value="ECO:0007669"/>
    <property type="project" value="TreeGrafter"/>
</dbReference>
<dbReference type="OrthoDB" id="11472at2157"/>
<dbReference type="GO" id="GO:0003676">
    <property type="term" value="F:nucleic acid binding"/>
    <property type="evidence" value="ECO:0007669"/>
    <property type="project" value="InterPro"/>
</dbReference>
<dbReference type="PANTHER" id="PTHR41286:SF1">
    <property type="entry name" value="HNH NUCLEASE YAJD-RELATED"/>
    <property type="match status" value="1"/>
</dbReference>
<name>M0DVK0_9EURY</name>
<keyword evidence="1" id="KW-0540">Nuclease</keyword>
<feature type="domain" description="HNH" evidence="3">
    <location>
        <begin position="131"/>
        <end position="181"/>
    </location>
</feature>
<sequence>MRTDRDARNGIAWGSPFDNTCGECAHEWRSRGEPAACPECGSSMDAGESVDLFAGLRDVTDDDPIAGLRRELERRQADPSAKGLPEFTERVDPWDRDLPAGRSYRGGGHTGETRLWKRRRMQALERDNHRCQVCSIRNAHHVEFTGQSLEVHHIIPRDQFSNPDDRHALSNLITVCFQCHADVEGLSREELREVAEREAWLKPSRA</sequence>
<dbReference type="eggNOG" id="arCOG03898">
    <property type="taxonomic scope" value="Archaea"/>
</dbReference>
<proteinExistence type="predicted"/>
<dbReference type="PATRIC" id="fig|1227484.4.peg.1849"/>
<dbReference type="Pfam" id="PF01844">
    <property type="entry name" value="HNH"/>
    <property type="match status" value="1"/>
</dbReference>
<reference evidence="4 5" key="1">
    <citation type="journal article" date="2014" name="PLoS Genet.">
        <title>Phylogenetically driven sequencing of extremely halophilic archaea reveals strategies for static and dynamic osmo-response.</title>
        <authorList>
            <person name="Becker E.A."/>
            <person name="Seitzer P.M."/>
            <person name="Tritt A."/>
            <person name="Larsen D."/>
            <person name="Krusor M."/>
            <person name="Yao A.I."/>
            <person name="Wu D."/>
            <person name="Madern D."/>
            <person name="Eisen J.A."/>
            <person name="Darling A.E."/>
            <person name="Facciotti M.T."/>
        </authorList>
    </citation>
    <scope>NUCLEOTIDE SEQUENCE [LARGE SCALE GENOMIC DNA]</scope>
    <source>
        <strain evidence="4 5">DSM 1137</strain>
    </source>
</reference>
<evidence type="ECO:0000259" key="3">
    <source>
        <dbReference type="Pfam" id="PF01844"/>
    </source>
</evidence>
<dbReference type="InterPro" id="IPR003615">
    <property type="entry name" value="HNH_nuc"/>
</dbReference>
<gene>
    <name evidence="4" type="ORF">C471_09260</name>
</gene>
<dbReference type="GO" id="GO:0008270">
    <property type="term" value="F:zinc ion binding"/>
    <property type="evidence" value="ECO:0007669"/>
    <property type="project" value="InterPro"/>
</dbReference>
<dbReference type="Proteomes" id="UP000011514">
    <property type="component" value="Unassembled WGS sequence"/>
</dbReference>
<protein>
    <submittedName>
        <fullName evidence="4">HNH endonuclease</fullName>
    </submittedName>
</protein>
<organism evidence="4 5">
    <name type="scientific">Halorubrum saccharovorum DSM 1137</name>
    <dbReference type="NCBI Taxonomy" id="1227484"/>
    <lineage>
        <taxon>Archaea</taxon>
        <taxon>Methanobacteriati</taxon>
        <taxon>Methanobacteriota</taxon>
        <taxon>Stenosarchaea group</taxon>
        <taxon>Halobacteria</taxon>
        <taxon>Halobacteriales</taxon>
        <taxon>Haloferacaceae</taxon>
        <taxon>Halorubrum</taxon>
    </lineage>
</organism>
<dbReference type="InterPro" id="IPR002711">
    <property type="entry name" value="HNH"/>
</dbReference>
<dbReference type="GO" id="GO:0004519">
    <property type="term" value="F:endonuclease activity"/>
    <property type="evidence" value="ECO:0007669"/>
    <property type="project" value="UniProtKB-KW"/>
</dbReference>
<dbReference type="EMBL" id="AOJE01000051">
    <property type="protein sequence ID" value="ELZ38747.1"/>
    <property type="molecule type" value="Genomic_DNA"/>
</dbReference>
<evidence type="ECO:0000313" key="5">
    <source>
        <dbReference type="Proteomes" id="UP000011514"/>
    </source>
</evidence>
<dbReference type="Gene3D" id="1.10.30.50">
    <property type="match status" value="1"/>
</dbReference>
<evidence type="ECO:0000256" key="2">
    <source>
        <dbReference type="ARBA" id="ARBA00022801"/>
    </source>
</evidence>
<dbReference type="RefSeq" id="WP_004048483.1">
    <property type="nucleotide sequence ID" value="NZ_AOJE01000051.1"/>
</dbReference>